<dbReference type="InterPro" id="IPR023213">
    <property type="entry name" value="CAT-like_dom_sf"/>
</dbReference>
<evidence type="ECO:0008006" key="3">
    <source>
        <dbReference type="Google" id="ProtNLM"/>
    </source>
</evidence>
<proteinExistence type="predicted"/>
<organism evidence="1 2">
    <name type="scientific">Penicillium polonicum</name>
    <dbReference type="NCBI Taxonomy" id="60169"/>
    <lineage>
        <taxon>Eukaryota</taxon>
        <taxon>Fungi</taxon>
        <taxon>Dikarya</taxon>
        <taxon>Ascomycota</taxon>
        <taxon>Pezizomycotina</taxon>
        <taxon>Eurotiomycetes</taxon>
        <taxon>Eurotiomycetidae</taxon>
        <taxon>Eurotiales</taxon>
        <taxon>Aspergillaceae</taxon>
        <taxon>Penicillium</taxon>
    </lineage>
</organism>
<dbReference type="Proteomes" id="UP000191408">
    <property type="component" value="Unassembled WGS sequence"/>
</dbReference>
<dbReference type="AlphaFoldDB" id="A0A1V6P499"/>
<protein>
    <recommendedName>
        <fullName evidence="3">O-acyltransferase WSD1 C-terminal domain-containing protein</fullName>
    </recommendedName>
</protein>
<name>A0A1V6P499_PENPO</name>
<sequence length="382" mass="43221">MAFFRRQIGLSGVDDPWFDYTFGSMLTNRQRTSLLPPDRKDPARYVWKGKTSDQRIDEMAELPQQGEDVQLLDPTPLERLVDFGYGFGWHLRQDILAIRTVVLRDACVVGFKLQHSFGDANAMMKLAKAYCALVDRTVVGPASFVRPPLKCYGLGLIFEELLETKSSSFMNSSSRRIPKTLFIPRRQINKWINETQGHNARVTEHDLILSFLYRHFANDDTRSPNLGITMNVQRQLQNDAGFGNPWILMPVPPYSEAGETGSLSSVALHIRHTINSARDPVCISQIIGQHVSLDGKPMIPRHFAARDPHFIVTSWAGHAVYEYELGTKTPVAVHGNVAFCGYLRKTGMIMDDLLVVWKSKDGYWIHGCLENGLWEQMAQSLV</sequence>
<comment type="caution">
    <text evidence="1">The sequence shown here is derived from an EMBL/GenBank/DDBJ whole genome shotgun (WGS) entry which is preliminary data.</text>
</comment>
<dbReference type="OrthoDB" id="4432909at2759"/>
<evidence type="ECO:0000313" key="1">
    <source>
        <dbReference type="EMBL" id="OQD71713.1"/>
    </source>
</evidence>
<reference evidence="2" key="1">
    <citation type="journal article" date="2017" name="Nat. Microbiol.">
        <title>Global analysis of biosynthetic gene clusters reveals vast potential of secondary metabolite production in Penicillium species.</title>
        <authorList>
            <person name="Nielsen J.C."/>
            <person name="Grijseels S."/>
            <person name="Prigent S."/>
            <person name="Ji B."/>
            <person name="Dainat J."/>
            <person name="Nielsen K.F."/>
            <person name="Frisvad J.C."/>
            <person name="Workman M."/>
            <person name="Nielsen J."/>
        </authorList>
    </citation>
    <scope>NUCLEOTIDE SEQUENCE [LARGE SCALE GENOMIC DNA]</scope>
    <source>
        <strain evidence="2">IBT 4502</strain>
    </source>
</reference>
<accession>A0A1V6P499</accession>
<gene>
    <name evidence="1" type="ORF">PENPOL_c001G03466</name>
</gene>
<evidence type="ECO:0000313" key="2">
    <source>
        <dbReference type="Proteomes" id="UP000191408"/>
    </source>
</evidence>
<dbReference type="EMBL" id="MDYM01000001">
    <property type="protein sequence ID" value="OQD71713.1"/>
    <property type="molecule type" value="Genomic_DNA"/>
</dbReference>
<keyword evidence="2" id="KW-1185">Reference proteome</keyword>
<dbReference type="Gene3D" id="3.30.559.10">
    <property type="entry name" value="Chloramphenicol acetyltransferase-like domain"/>
    <property type="match status" value="2"/>
</dbReference>